<dbReference type="NCBIfam" id="TIGR02595">
    <property type="entry name" value="PEP_CTERM"/>
    <property type="match status" value="1"/>
</dbReference>
<organism evidence="3 4">
    <name type="scientific">Poriferisphaera corsica</name>
    <dbReference type="NCBI Taxonomy" id="2528020"/>
    <lineage>
        <taxon>Bacteria</taxon>
        <taxon>Pseudomonadati</taxon>
        <taxon>Planctomycetota</taxon>
        <taxon>Phycisphaerae</taxon>
        <taxon>Phycisphaerales</taxon>
        <taxon>Phycisphaeraceae</taxon>
        <taxon>Poriferisphaera</taxon>
    </lineage>
</organism>
<dbReference type="Pfam" id="PF07589">
    <property type="entry name" value="PEP-CTERM"/>
    <property type="match status" value="1"/>
</dbReference>
<protein>
    <submittedName>
        <fullName evidence="3">PEP-CTERM motif protein</fullName>
    </submittedName>
</protein>
<feature type="chain" id="PRO_5021883952" evidence="1">
    <location>
        <begin position="24"/>
        <end position="194"/>
    </location>
</feature>
<dbReference type="InterPro" id="IPR013424">
    <property type="entry name" value="Ice-binding_C"/>
</dbReference>
<name>A0A517YY32_9BACT</name>
<proteinExistence type="predicted"/>
<keyword evidence="1" id="KW-0732">Signal</keyword>
<evidence type="ECO:0000259" key="2">
    <source>
        <dbReference type="Pfam" id="PF07589"/>
    </source>
</evidence>
<dbReference type="Proteomes" id="UP000317369">
    <property type="component" value="Chromosome"/>
</dbReference>
<evidence type="ECO:0000313" key="3">
    <source>
        <dbReference type="EMBL" id="QDU35140.1"/>
    </source>
</evidence>
<accession>A0A517YY32</accession>
<dbReference type="AlphaFoldDB" id="A0A517YY32"/>
<feature type="signal peptide" evidence="1">
    <location>
        <begin position="1"/>
        <end position="23"/>
    </location>
</feature>
<reference evidence="3 4" key="1">
    <citation type="submission" date="2019-02" db="EMBL/GenBank/DDBJ databases">
        <title>Deep-cultivation of Planctomycetes and their phenomic and genomic characterization uncovers novel biology.</title>
        <authorList>
            <person name="Wiegand S."/>
            <person name="Jogler M."/>
            <person name="Boedeker C."/>
            <person name="Pinto D."/>
            <person name="Vollmers J."/>
            <person name="Rivas-Marin E."/>
            <person name="Kohn T."/>
            <person name="Peeters S.H."/>
            <person name="Heuer A."/>
            <person name="Rast P."/>
            <person name="Oberbeckmann S."/>
            <person name="Bunk B."/>
            <person name="Jeske O."/>
            <person name="Meyerdierks A."/>
            <person name="Storesund J.E."/>
            <person name="Kallscheuer N."/>
            <person name="Luecker S."/>
            <person name="Lage O.M."/>
            <person name="Pohl T."/>
            <person name="Merkel B.J."/>
            <person name="Hornburger P."/>
            <person name="Mueller R.-W."/>
            <person name="Bruemmer F."/>
            <person name="Labrenz M."/>
            <person name="Spormann A.M."/>
            <person name="Op den Camp H."/>
            <person name="Overmann J."/>
            <person name="Amann R."/>
            <person name="Jetten M.S.M."/>
            <person name="Mascher T."/>
            <person name="Medema M.H."/>
            <person name="Devos D.P."/>
            <person name="Kaster A.-K."/>
            <person name="Ovreas L."/>
            <person name="Rohde M."/>
            <person name="Galperin M.Y."/>
            <person name="Jogler C."/>
        </authorList>
    </citation>
    <scope>NUCLEOTIDE SEQUENCE [LARGE SCALE GENOMIC DNA]</scope>
    <source>
        <strain evidence="3 4">KS4</strain>
    </source>
</reference>
<evidence type="ECO:0000256" key="1">
    <source>
        <dbReference type="SAM" id="SignalP"/>
    </source>
</evidence>
<gene>
    <name evidence="3" type="ORF">KS4_32200</name>
</gene>
<evidence type="ECO:0000313" key="4">
    <source>
        <dbReference type="Proteomes" id="UP000317369"/>
    </source>
</evidence>
<dbReference type="RefSeq" id="WP_145080045.1">
    <property type="nucleotide sequence ID" value="NZ_CP036425.1"/>
</dbReference>
<dbReference type="EMBL" id="CP036425">
    <property type="protein sequence ID" value="QDU35140.1"/>
    <property type="molecule type" value="Genomic_DNA"/>
</dbReference>
<dbReference type="KEGG" id="pcor:KS4_32200"/>
<feature type="domain" description="Ice-binding protein C-terminal" evidence="2">
    <location>
        <begin position="170"/>
        <end position="193"/>
    </location>
</feature>
<keyword evidence="4" id="KW-1185">Reference proteome</keyword>
<sequence length="194" mass="20075" precursor="true">MKNLMKSFVAGAVLLTVGSAAHAGLIGEFVFAGNQNTFTGPVDVYEFRITNNTGFDIYTFKEIDFVGTFVNGTNSGKQGATLPEPVPGLIVADTLFTAPNVNPTISGVIVDDGTRLYADGVANVTSPASAWIVDGATETIALFSVATGGETPEFVAGLGIDQNNVLYSIAVPEPASMALLGLGGLAAMARRRRA</sequence>